<proteinExistence type="predicted"/>
<name>A0A5J4X8F6_9EUKA</name>
<reference evidence="1 2" key="1">
    <citation type="submission" date="2019-03" db="EMBL/GenBank/DDBJ databases">
        <title>Single cell metagenomics reveals metabolic interactions within the superorganism composed of flagellate Streblomastix strix and complex community of Bacteroidetes bacteria on its surface.</title>
        <authorList>
            <person name="Treitli S.C."/>
            <person name="Kolisko M."/>
            <person name="Husnik F."/>
            <person name="Keeling P."/>
            <person name="Hampl V."/>
        </authorList>
    </citation>
    <scope>NUCLEOTIDE SEQUENCE [LARGE SCALE GENOMIC DNA]</scope>
    <source>
        <strain evidence="1">ST1C</strain>
    </source>
</reference>
<dbReference type="EMBL" id="SNRW01000090">
    <property type="protein sequence ID" value="KAA6403518.1"/>
    <property type="molecule type" value="Genomic_DNA"/>
</dbReference>
<sequence>VRRMCVIVKCCVVMEKIVQQIAEGIHRD</sequence>
<evidence type="ECO:0000313" key="2">
    <source>
        <dbReference type="Proteomes" id="UP000324800"/>
    </source>
</evidence>
<evidence type="ECO:0000313" key="1">
    <source>
        <dbReference type="EMBL" id="KAA6403518.1"/>
    </source>
</evidence>
<feature type="non-terminal residue" evidence="1">
    <location>
        <position position="1"/>
    </location>
</feature>
<organism evidence="1 2">
    <name type="scientific">Streblomastix strix</name>
    <dbReference type="NCBI Taxonomy" id="222440"/>
    <lineage>
        <taxon>Eukaryota</taxon>
        <taxon>Metamonada</taxon>
        <taxon>Preaxostyla</taxon>
        <taxon>Oxymonadida</taxon>
        <taxon>Streblomastigidae</taxon>
        <taxon>Streblomastix</taxon>
    </lineage>
</organism>
<protein>
    <submittedName>
        <fullName evidence="1">Uncharacterized protein</fullName>
    </submittedName>
</protein>
<comment type="caution">
    <text evidence="1">The sequence shown here is derived from an EMBL/GenBank/DDBJ whole genome shotgun (WGS) entry which is preliminary data.</text>
</comment>
<dbReference type="AlphaFoldDB" id="A0A5J4X8F6"/>
<accession>A0A5J4X8F6</accession>
<gene>
    <name evidence="1" type="ORF">EZS28_000946</name>
</gene>
<dbReference type="Proteomes" id="UP000324800">
    <property type="component" value="Unassembled WGS sequence"/>
</dbReference>